<comment type="pathway">
    <text evidence="2">Cofactor biosynthesis; ubiquinone biosynthesis.</text>
</comment>
<keyword evidence="10" id="KW-1185">Reference proteome</keyword>
<gene>
    <name evidence="9" type="ORF">V1479_00155</name>
</gene>
<accession>A0ABV3WMA7</accession>
<keyword evidence="4" id="KW-0285">Flavoprotein</keyword>
<reference evidence="9 10" key="1">
    <citation type="submission" date="2024-01" db="EMBL/GenBank/DDBJ databases">
        <title>New evidence supports the origin of RcGTA from prophage.</title>
        <authorList>
            <person name="Xu Y."/>
            <person name="Liu B."/>
            <person name="Chen F."/>
        </authorList>
    </citation>
    <scope>NUCLEOTIDE SEQUENCE [LARGE SCALE GENOMIC DNA]</scope>
    <source>
        <strain evidence="9 10">CBW1107-2</strain>
    </source>
</reference>
<evidence type="ECO:0000256" key="7">
    <source>
        <dbReference type="ARBA" id="ARBA00023033"/>
    </source>
</evidence>
<dbReference type="InterPro" id="IPR002938">
    <property type="entry name" value="FAD-bd"/>
</dbReference>
<keyword evidence="7" id="KW-0503">Monooxygenase</keyword>
<dbReference type="PANTHER" id="PTHR43876:SF7">
    <property type="entry name" value="UBIQUINONE BIOSYNTHESIS MONOOXYGENASE COQ6, MITOCHONDRIAL"/>
    <property type="match status" value="1"/>
</dbReference>
<dbReference type="Proteomes" id="UP001559025">
    <property type="component" value="Unassembled WGS sequence"/>
</dbReference>
<dbReference type="Pfam" id="PF01494">
    <property type="entry name" value="FAD_binding_3"/>
    <property type="match status" value="1"/>
</dbReference>
<keyword evidence="9" id="KW-0830">Ubiquinone</keyword>
<evidence type="ECO:0000256" key="2">
    <source>
        <dbReference type="ARBA" id="ARBA00004749"/>
    </source>
</evidence>
<comment type="caution">
    <text evidence="9">The sequence shown here is derived from an EMBL/GenBank/DDBJ whole genome shotgun (WGS) entry which is preliminary data.</text>
</comment>
<dbReference type="SUPFAM" id="SSF51905">
    <property type="entry name" value="FAD/NAD(P)-binding domain"/>
    <property type="match status" value="1"/>
</dbReference>
<evidence type="ECO:0000313" key="9">
    <source>
        <dbReference type="EMBL" id="MEX4005690.1"/>
    </source>
</evidence>
<comment type="similarity">
    <text evidence="3">Belongs to the UbiH/COQ6 family.</text>
</comment>
<name>A0ABV3WMA7_9HYPH</name>
<evidence type="ECO:0000256" key="3">
    <source>
        <dbReference type="ARBA" id="ARBA00005349"/>
    </source>
</evidence>
<dbReference type="Gene3D" id="3.50.50.60">
    <property type="entry name" value="FAD/NAD(P)-binding domain"/>
    <property type="match status" value="2"/>
</dbReference>
<organism evidence="9 10">
    <name type="scientific">Neoaquamicrobium sediminum</name>
    <dbReference type="NCBI Taxonomy" id="1849104"/>
    <lineage>
        <taxon>Bacteria</taxon>
        <taxon>Pseudomonadati</taxon>
        <taxon>Pseudomonadota</taxon>
        <taxon>Alphaproteobacteria</taxon>
        <taxon>Hyphomicrobiales</taxon>
        <taxon>Phyllobacteriaceae</taxon>
        <taxon>Neoaquamicrobium</taxon>
    </lineage>
</organism>
<evidence type="ECO:0000259" key="8">
    <source>
        <dbReference type="Pfam" id="PF01494"/>
    </source>
</evidence>
<dbReference type="RefSeq" id="WP_368801152.1">
    <property type="nucleotide sequence ID" value="NZ_JAZHFV010000001.1"/>
</dbReference>
<dbReference type="NCBIfam" id="TIGR01988">
    <property type="entry name" value="Ubi-OHases"/>
    <property type="match status" value="1"/>
</dbReference>
<feature type="domain" description="FAD-binding" evidence="8">
    <location>
        <begin position="13"/>
        <end position="331"/>
    </location>
</feature>
<dbReference type="InterPro" id="IPR018168">
    <property type="entry name" value="Ubi_Hdrlase_CS"/>
</dbReference>
<evidence type="ECO:0000256" key="5">
    <source>
        <dbReference type="ARBA" id="ARBA00022827"/>
    </source>
</evidence>
<dbReference type="InterPro" id="IPR051205">
    <property type="entry name" value="UbiH/COQ6_monooxygenase"/>
</dbReference>
<dbReference type="InterPro" id="IPR036188">
    <property type="entry name" value="FAD/NAD-bd_sf"/>
</dbReference>
<dbReference type="PROSITE" id="PS01304">
    <property type="entry name" value="UBIH"/>
    <property type="match status" value="1"/>
</dbReference>
<evidence type="ECO:0000256" key="6">
    <source>
        <dbReference type="ARBA" id="ARBA00023002"/>
    </source>
</evidence>
<dbReference type="InterPro" id="IPR010971">
    <property type="entry name" value="UbiH/COQ6"/>
</dbReference>
<comment type="cofactor">
    <cofactor evidence="1">
        <name>FAD</name>
        <dbReference type="ChEBI" id="CHEBI:57692"/>
    </cofactor>
</comment>
<dbReference type="PANTHER" id="PTHR43876">
    <property type="entry name" value="UBIQUINONE BIOSYNTHESIS MONOOXYGENASE COQ6, MITOCHONDRIAL"/>
    <property type="match status" value="1"/>
</dbReference>
<proteinExistence type="inferred from homology"/>
<evidence type="ECO:0000313" key="10">
    <source>
        <dbReference type="Proteomes" id="UP001559025"/>
    </source>
</evidence>
<dbReference type="EMBL" id="JAZHFV010000001">
    <property type="protein sequence ID" value="MEX4005690.1"/>
    <property type="molecule type" value="Genomic_DNA"/>
</dbReference>
<sequence length="419" mass="45586">MPARPRKDDDVRLDVIVAGAGYVGLAAAVSIAQASPHLAIAVVDAAPAGVWQKDGRASAIAAAATRMLGQLGCWDEIEPNAQAMTEMVVTDSRTADPVRPVFLTFDGEVAPGEAFAHMVANRHLNAALRRRAAELGIDIIEGVGVSGFEGGAQETLVHLADGVTFRTRLLVAADGVRSRLRDMAGIRTVNWEYGQSGIVCTVEHERPHMGRAEEHFLPGGPFAILPLKTGEDGRNRSSIVWTERTQDAERLVSEDEIVFEAELEQRFGLKLGEIRVADKPRAWPLGLTLARDFVKPRFALAGDAAHGIHPIAGQGLNLGFKDAAALAQVVVEADRLGQDIGALDVLERYQQWRRFDTLQMGITTDVLNRMFSNDFGPLRAVRDFGLGIVERMPRMKDFFIRQASGLSEHAPRLLQGEPI</sequence>
<dbReference type="PRINTS" id="PR00420">
    <property type="entry name" value="RNGMNOXGNASE"/>
</dbReference>
<evidence type="ECO:0000256" key="1">
    <source>
        <dbReference type="ARBA" id="ARBA00001974"/>
    </source>
</evidence>
<keyword evidence="6" id="KW-0560">Oxidoreductase</keyword>
<dbReference type="NCBIfam" id="NF005599">
    <property type="entry name" value="PRK07333.1"/>
    <property type="match status" value="1"/>
</dbReference>
<evidence type="ECO:0000256" key="4">
    <source>
        <dbReference type="ARBA" id="ARBA00022630"/>
    </source>
</evidence>
<protein>
    <submittedName>
        <fullName evidence="9">Ubiquinone biosynthesis hydroxylase</fullName>
    </submittedName>
</protein>
<keyword evidence="5" id="KW-0274">FAD</keyword>